<evidence type="ECO:0000256" key="2">
    <source>
        <dbReference type="SAM" id="Phobius"/>
    </source>
</evidence>
<reference evidence="3 4" key="1">
    <citation type="journal article" date="2022" name="bioRxiv">
        <title>Genomics of Preaxostyla Flagellates Illuminates Evolutionary Transitions and the Path Towards Mitochondrial Loss.</title>
        <authorList>
            <person name="Novak L.V.F."/>
            <person name="Treitli S.C."/>
            <person name="Pyrih J."/>
            <person name="Halakuc P."/>
            <person name="Pipaliya S.V."/>
            <person name="Vacek V."/>
            <person name="Brzon O."/>
            <person name="Soukal P."/>
            <person name="Eme L."/>
            <person name="Dacks J.B."/>
            <person name="Karnkowska A."/>
            <person name="Elias M."/>
            <person name="Hampl V."/>
        </authorList>
    </citation>
    <scope>NUCLEOTIDE SEQUENCE [LARGE SCALE GENOMIC DNA]</scope>
    <source>
        <strain evidence="3">NAU3</strain>
        <tissue evidence="3">Gut</tissue>
    </source>
</reference>
<evidence type="ECO:0008006" key="5">
    <source>
        <dbReference type="Google" id="ProtNLM"/>
    </source>
</evidence>
<dbReference type="SUPFAM" id="SSF51126">
    <property type="entry name" value="Pectin lyase-like"/>
    <property type="match status" value="2"/>
</dbReference>
<name>A0ABQ9YHD4_9EUKA</name>
<sequence length="917" mass="98070">MYMKLESLFSFSQTQIPTNEIASLLYFDGSCSDVTVGGTTFEGITKITEYGGGICGETGSSTNLLISSCSFIHCSGPYGACIGIECNGGDVTIQNSYFEGNTVSSSDATKGGSLYIKYEGQTDISLSRIVFRDNIATNTATMEACDILLHSTSLPFPLTSTTGLITTLSSPGSSLFVNSTHDQNPIVGTSIFSFPTLIAQSSATATTGCGTVATPCKTISAALTIAKTTSPIRHVITALAGSYDEPVLTLNAVGGHVVFLGDVLESVVMRPDSSVLLSESQFRVETGSFECRRMNYVFPRAQTSLAIVYASGLFLLDNVTITTPLTTSSALFQSSGILMIAGCTLKNIFLGAQPLVRFSGSVSNAEESGMYFTQIQNCSSNTSAIILAAATANIAPLNFIGCQFVDCSSTGNLTGNLIKLTLAGSIVTISHCHFQNITGTFGSCVAVEGPDSSVFQCLVENCIFFNCSATGASTDSHFLLSNTTALFLAVKADRTIQSEIPESLGEVELRKKRTACGACMFIRGSAASCNVETVIIRSCLFDTPDATLGSAIFAQSVKLSISDCSITSFNETKNQIVILNGSATLGNVVVEGQSLFDENSSSTTAQFDWFWGFSMLFSSYSDLVITNSRFNTSRIGAIRQLKGSSSLDNVVFLNNSFYPLNFPQMRSNVWCTDNGVVTVIDATFLDEKIAEDNGTFAWITDKSCSLVTPVASTDITRPAIPLPVVSDVNPHGTTSASTIPYLDVLGRDFFMFNLTCRVEALFDNKTIFTMLAVYVSETACQCPLTQDIVAKTGGQFRVSVANDGTTTSNSRACVFTHSFDAGFIIDRLIVNIGYGALILFGTIAIIVVLVRMIMACNIHHVQKKAKAERDKQREESEMSENEQDRLLPSQAHSPLTSGSFNGDYQSKPSNVEPEYDS</sequence>
<dbReference type="Proteomes" id="UP001281761">
    <property type="component" value="Unassembled WGS sequence"/>
</dbReference>
<feature type="region of interest" description="Disordered" evidence="1">
    <location>
        <begin position="864"/>
        <end position="917"/>
    </location>
</feature>
<keyword evidence="2" id="KW-0812">Transmembrane</keyword>
<dbReference type="EMBL" id="JARBJD010000007">
    <property type="protein sequence ID" value="KAK2963167.1"/>
    <property type="molecule type" value="Genomic_DNA"/>
</dbReference>
<feature type="compositionally biased region" description="Basic and acidic residues" evidence="1">
    <location>
        <begin position="865"/>
        <end position="876"/>
    </location>
</feature>
<evidence type="ECO:0000313" key="3">
    <source>
        <dbReference type="EMBL" id="KAK2963167.1"/>
    </source>
</evidence>
<accession>A0ABQ9YHD4</accession>
<organism evidence="3 4">
    <name type="scientific">Blattamonas nauphoetae</name>
    <dbReference type="NCBI Taxonomy" id="2049346"/>
    <lineage>
        <taxon>Eukaryota</taxon>
        <taxon>Metamonada</taxon>
        <taxon>Preaxostyla</taxon>
        <taxon>Oxymonadida</taxon>
        <taxon>Blattamonas</taxon>
    </lineage>
</organism>
<evidence type="ECO:0000313" key="4">
    <source>
        <dbReference type="Proteomes" id="UP001281761"/>
    </source>
</evidence>
<dbReference type="SMART" id="SM00710">
    <property type="entry name" value="PbH1"/>
    <property type="match status" value="4"/>
</dbReference>
<feature type="compositionally biased region" description="Polar residues" evidence="1">
    <location>
        <begin position="890"/>
        <end position="909"/>
    </location>
</feature>
<dbReference type="InterPro" id="IPR011050">
    <property type="entry name" value="Pectin_lyase_fold/virulence"/>
</dbReference>
<keyword evidence="4" id="KW-1185">Reference proteome</keyword>
<protein>
    <recommendedName>
        <fullName evidence="5">Right handed beta helix domain-containing protein</fullName>
    </recommendedName>
</protein>
<keyword evidence="2" id="KW-1133">Transmembrane helix</keyword>
<dbReference type="InterPro" id="IPR006626">
    <property type="entry name" value="PbH1"/>
</dbReference>
<comment type="caution">
    <text evidence="3">The sequence shown here is derived from an EMBL/GenBank/DDBJ whole genome shotgun (WGS) entry which is preliminary data.</text>
</comment>
<evidence type="ECO:0000256" key="1">
    <source>
        <dbReference type="SAM" id="MobiDB-lite"/>
    </source>
</evidence>
<proteinExistence type="predicted"/>
<gene>
    <name evidence="3" type="ORF">BLNAU_1700</name>
</gene>
<keyword evidence="2" id="KW-0472">Membrane</keyword>
<feature type="transmembrane region" description="Helical" evidence="2">
    <location>
        <begin position="832"/>
        <end position="854"/>
    </location>
</feature>